<feature type="signal peptide" evidence="1">
    <location>
        <begin position="1"/>
        <end position="20"/>
    </location>
</feature>
<keyword evidence="3" id="KW-1185">Reference proteome</keyword>
<keyword evidence="1" id="KW-0732">Signal</keyword>
<gene>
    <name evidence="2" type="ORF">D9758_008662</name>
</gene>
<sequence>MFSTSFFTLVALAATTIVQATPLTTRQANTCTPNAQGSGVSIVSLANPALELGVTSSPISGTRLVSSSFRGLAAPDFHIQQDGQAMPSFVVRDVDNNNLAVTFITSNGQHLEFQTASDSGNNVDQLFEITCNTCLTPGAPVTPGTVVGDHCRIGVLGDDVVCVNIGESAGASVSASACNGGAAQEFKIVA</sequence>
<reference evidence="2 3" key="1">
    <citation type="journal article" date="2020" name="ISME J.">
        <title>Uncovering the hidden diversity of litter-decomposition mechanisms in mushroom-forming fungi.</title>
        <authorList>
            <person name="Floudas D."/>
            <person name="Bentzer J."/>
            <person name="Ahren D."/>
            <person name="Johansson T."/>
            <person name="Persson P."/>
            <person name="Tunlid A."/>
        </authorList>
    </citation>
    <scope>NUCLEOTIDE SEQUENCE [LARGE SCALE GENOMIC DNA]</scope>
    <source>
        <strain evidence="2 3">CBS 291.85</strain>
    </source>
</reference>
<evidence type="ECO:0000313" key="3">
    <source>
        <dbReference type="Proteomes" id="UP000559256"/>
    </source>
</evidence>
<proteinExistence type="predicted"/>
<evidence type="ECO:0000313" key="2">
    <source>
        <dbReference type="EMBL" id="KAF5353686.1"/>
    </source>
</evidence>
<feature type="chain" id="PRO_5034032179" evidence="1">
    <location>
        <begin position="21"/>
        <end position="190"/>
    </location>
</feature>
<dbReference type="OrthoDB" id="2920504at2759"/>
<accession>A0A8H5D6L9</accession>
<dbReference type="Proteomes" id="UP000559256">
    <property type="component" value="Unassembled WGS sequence"/>
</dbReference>
<evidence type="ECO:0000256" key="1">
    <source>
        <dbReference type="SAM" id="SignalP"/>
    </source>
</evidence>
<protein>
    <submittedName>
        <fullName evidence="2">Uncharacterized protein</fullName>
    </submittedName>
</protein>
<dbReference type="AlphaFoldDB" id="A0A8H5D6L9"/>
<name>A0A8H5D6L9_9AGAR</name>
<organism evidence="2 3">
    <name type="scientific">Tetrapyrgos nigripes</name>
    <dbReference type="NCBI Taxonomy" id="182062"/>
    <lineage>
        <taxon>Eukaryota</taxon>
        <taxon>Fungi</taxon>
        <taxon>Dikarya</taxon>
        <taxon>Basidiomycota</taxon>
        <taxon>Agaricomycotina</taxon>
        <taxon>Agaricomycetes</taxon>
        <taxon>Agaricomycetidae</taxon>
        <taxon>Agaricales</taxon>
        <taxon>Marasmiineae</taxon>
        <taxon>Marasmiaceae</taxon>
        <taxon>Tetrapyrgos</taxon>
    </lineage>
</organism>
<dbReference type="EMBL" id="JAACJM010000062">
    <property type="protein sequence ID" value="KAF5353686.1"/>
    <property type="molecule type" value="Genomic_DNA"/>
</dbReference>
<comment type="caution">
    <text evidence="2">The sequence shown here is derived from an EMBL/GenBank/DDBJ whole genome shotgun (WGS) entry which is preliminary data.</text>
</comment>